<dbReference type="Pfam" id="PF01807">
    <property type="entry name" value="Zn_ribbon_DnaG"/>
    <property type="match status" value="1"/>
</dbReference>
<keyword evidence="3" id="KW-0862">Zinc</keyword>
<gene>
    <name evidence="5" type="ORF">CARN2_0348</name>
</gene>
<dbReference type="GO" id="GO:0005737">
    <property type="term" value="C:cytoplasm"/>
    <property type="evidence" value="ECO:0007669"/>
    <property type="project" value="TreeGrafter"/>
</dbReference>
<keyword evidence="1" id="KW-0479">Metal-binding</keyword>
<dbReference type="InterPro" id="IPR036977">
    <property type="entry name" value="DNA_primase_Znf_CHC2"/>
</dbReference>
<dbReference type="InterPro" id="IPR002694">
    <property type="entry name" value="Znf_CHC2"/>
</dbReference>
<dbReference type="PANTHER" id="PTHR30313">
    <property type="entry name" value="DNA PRIMASE"/>
    <property type="match status" value="1"/>
</dbReference>
<dbReference type="AlphaFoldDB" id="E6PW62"/>
<dbReference type="GO" id="GO:0006269">
    <property type="term" value="P:DNA replication, synthesis of primer"/>
    <property type="evidence" value="ECO:0007669"/>
    <property type="project" value="TreeGrafter"/>
</dbReference>
<organism evidence="5">
    <name type="scientific">mine drainage metagenome</name>
    <dbReference type="NCBI Taxonomy" id="410659"/>
    <lineage>
        <taxon>unclassified sequences</taxon>
        <taxon>metagenomes</taxon>
        <taxon>ecological metagenomes</taxon>
    </lineage>
</organism>
<sequence length="114" mass="12479">MMPRRNVVTPTKSRAALLSQKPLGRFDRSLLPAPAEYYARELGLLKGAGPWKSALCPFHTDTSPSLSVKLETGAYHCHACGEGGGDVLAFQRRRYGQDFKTACKALGCWVEGRP</sequence>
<accession>E6PW62</accession>
<dbReference type="EMBL" id="CABM01000069">
    <property type="protein sequence ID" value="CBH99169.1"/>
    <property type="molecule type" value="Genomic_DNA"/>
</dbReference>
<dbReference type="GO" id="GO:0003677">
    <property type="term" value="F:DNA binding"/>
    <property type="evidence" value="ECO:0007669"/>
    <property type="project" value="InterPro"/>
</dbReference>
<dbReference type="SMART" id="SM00400">
    <property type="entry name" value="ZnF_CHCC"/>
    <property type="match status" value="1"/>
</dbReference>
<dbReference type="SUPFAM" id="SSF57783">
    <property type="entry name" value="Zinc beta-ribbon"/>
    <property type="match status" value="1"/>
</dbReference>
<dbReference type="GO" id="GO:0003899">
    <property type="term" value="F:DNA-directed RNA polymerase activity"/>
    <property type="evidence" value="ECO:0007669"/>
    <property type="project" value="InterPro"/>
</dbReference>
<dbReference type="Gene3D" id="3.90.580.10">
    <property type="entry name" value="Zinc finger, CHC2-type domain"/>
    <property type="match status" value="1"/>
</dbReference>
<comment type="caution">
    <text evidence="5">The sequence shown here is derived from an EMBL/GenBank/DDBJ whole genome shotgun (WGS) entry which is preliminary data.</text>
</comment>
<keyword evidence="2" id="KW-0863">Zinc-finger</keyword>
<dbReference type="InterPro" id="IPR050219">
    <property type="entry name" value="DnaG_primase"/>
</dbReference>
<feature type="domain" description="Zinc finger CHC2-type" evidence="4">
    <location>
        <begin position="52"/>
        <end position="107"/>
    </location>
</feature>
<reference evidence="5" key="1">
    <citation type="submission" date="2009-10" db="EMBL/GenBank/DDBJ databases">
        <title>Diversity of trophic interactions inside an arsenic-rich microbial ecosystem.</title>
        <authorList>
            <person name="Bertin P.N."/>
            <person name="Heinrich-Salmeron A."/>
            <person name="Pelletier E."/>
            <person name="Goulhen-Chollet F."/>
            <person name="Arsene-Ploetze F."/>
            <person name="Gallien S."/>
            <person name="Calteau A."/>
            <person name="Vallenet D."/>
            <person name="Casiot C."/>
            <person name="Chane-Woon-Ming B."/>
            <person name="Giloteaux L."/>
            <person name="Barakat M."/>
            <person name="Bonnefoy V."/>
            <person name="Bruneel O."/>
            <person name="Chandler M."/>
            <person name="Cleiss J."/>
            <person name="Duran R."/>
            <person name="Elbaz-Poulichet F."/>
            <person name="Fonknechten N."/>
            <person name="Lauga B."/>
            <person name="Mornico D."/>
            <person name="Ortet P."/>
            <person name="Schaeffer C."/>
            <person name="Siguier P."/>
            <person name="Alexander Thil Smith A."/>
            <person name="Van Dorsselaer A."/>
            <person name="Weissenbach J."/>
            <person name="Medigue C."/>
            <person name="Le Paslier D."/>
        </authorList>
    </citation>
    <scope>NUCLEOTIDE SEQUENCE</scope>
</reference>
<dbReference type="PANTHER" id="PTHR30313:SF2">
    <property type="entry name" value="DNA PRIMASE"/>
    <property type="match status" value="1"/>
</dbReference>
<evidence type="ECO:0000256" key="2">
    <source>
        <dbReference type="ARBA" id="ARBA00022771"/>
    </source>
</evidence>
<evidence type="ECO:0000256" key="3">
    <source>
        <dbReference type="ARBA" id="ARBA00022833"/>
    </source>
</evidence>
<evidence type="ECO:0000256" key="1">
    <source>
        <dbReference type="ARBA" id="ARBA00022723"/>
    </source>
</evidence>
<proteinExistence type="predicted"/>
<protein>
    <recommendedName>
        <fullName evidence="4">Zinc finger CHC2-type domain-containing protein</fullName>
    </recommendedName>
</protein>
<evidence type="ECO:0000259" key="4">
    <source>
        <dbReference type="SMART" id="SM00400"/>
    </source>
</evidence>
<dbReference type="GO" id="GO:0008270">
    <property type="term" value="F:zinc ion binding"/>
    <property type="evidence" value="ECO:0007669"/>
    <property type="project" value="UniProtKB-KW"/>
</dbReference>
<name>E6PW62_9ZZZZ</name>
<evidence type="ECO:0000313" key="5">
    <source>
        <dbReference type="EMBL" id="CBH99169.1"/>
    </source>
</evidence>